<dbReference type="EMBL" id="BARU01030567">
    <property type="protein sequence ID" value="GAH64695.1"/>
    <property type="molecule type" value="Genomic_DNA"/>
</dbReference>
<evidence type="ECO:0000313" key="2">
    <source>
        <dbReference type="EMBL" id="GAH64695.1"/>
    </source>
</evidence>
<dbReference type="PANTHER" id="PTHR30615:SF8">
    <property type="entry name" value="UPF0047 PROTEIN C4A8.02C"/>
    <property type="match status" value="1"/>
</dbReference>
<dbReference type="PIRSF" id="PIRSF004681">
    <property type="entry name" value="UCP004681"/>
    <property type="match status" value="1"/>
</dbReference>
<dbReference type="Pfam" id="PF01894">
    <property type="entry name" value="YjbQ"/>
    <property type="match status" value="1"/>
</dbReference>
<evidence type="ECO:0000256" key="1">
    <source>
        <dbReference type="ARBA" id="ARBA00005534"/>
    </source>
</evidence>
<dbReference type="InterPro" id="IPR001602">
    <property type="entry name" value="UPF0047_YjbQ-like"/>
</dbReference>
<dbReference type="NCBIfam" id="TIGR00149">
    <property type="entry name" value="TIGR00149_YjbQ"/>
    <property type="match status" value="1"/>
</dbReference>
<dbReference type="Gene3D" id="2.60.120.460">
    <property type="entry name" value="YjbQ-like"/>
    <property type="match status" value="1"/>
</dbReference>
<name>X1I5V9_9ZZZZ</name>
<dbReference type="InterPro" id="IPR035917">
    <property type="entry name" value="YjbQ-like_sf"/>
</dbReference>
<sequence>MVITRQINLQTKGNCDVIDITPQVEQQVAETDINNGTATLFVAGSTAGISTVEFESGLLSDFQSMWERNIPQHIPYNHDRRWGDGNGYSHVRASLLGASLVIPFNDKRLTLGTWQQVILVDFDNRPRSRQLILQIMGD</sequence>
<reference evidence="2" key="1">
    <citation type="journal article" date="2014" name="Front. Microbiol.">
        <title>High frequency of phylogenetically diverse reductive dehalogenase-homologous genes in deep subseafloor sedimentary metagenomes.</title>
        <authorList>
            <person name="Kawai M."/>
            <person name="Futagami T."/>
            <person name="Toyoda A."/>
            <person name="Takaki Y."/>
            <person name="Nishi S."/>
            <person name="Hori S."/>
            <person name="Arai W."/>
            <person name="Tsubouchi T."/>
            <person name="Morono Y."/>
            <person name="Uchiyama I."/>
            <person name="Ito T."/>
            <person name="Fujiyama A."/>
            <person name="Inagaki F."/>
            <person name="Takami H."/>
        </authorList>
    </citation>
    <scope>NUCLEOTIDE SEQUENCE</scope>
    <source>
        <strain evidence="2">Expedition CK06-06</strain>
    </source>
</reference>
<protein>
    <recommendedName>
        <fullName evidence="3">Secondary thiamine-phosphate synthase enzyme</fullName>
    </recommendedName>
</protein>
<gene>
    <name evidence="2" type="ORF">S03H2_48478</name>
</gene>
<dbReference type="PANTHER" id="PTHR30615">
    <property type="entry name" value="UNCHARACTERIZED PROTEIN YJBQ-RELATED"/>
    <property type="match status" value="1"/>
</dbReference>
<comment type="similarity">
    <text evidence="1">Belongs to the UPF0047 family.</text>
</comment>
<dbReference type="SUPFAM" id="SSF111038">
    <property type="entry name" value="YjbQ-like"/>
    <property type="match status" value="1"/>
</dbReference>
<organism evidence="2">
    <name type="scientific">marine sediment metagenome</name>
    <dbReference type="NCBI Taxonomy" id="412755"/>
    <lineage>
        <taxon>unclassified sequences</taxon>
        <taxon>metagenomes</taxon>
        <taxon>ecological metagenomes</taxon>
    </lineage>
</organism>
<comment type="caution">
    <text evidence="2">The sequence shown here is derived from an EMBL/GenBank/DDBJ whole genome shotgun (WGS) entry which is preliminary data.</text>
</comment>
<evidence type="ECO:0008006" key="3">
    <source>
        <dbReference type="Google" id="ProtNLM"/>
    </source>
</evidence>
<accession>X1I5V9</accession>
<dbReference type="AlphaFoldDB" id="X1I5V9"/>
<proteinExistence type="inferred from homology"/>